<gene>
    <name evidence="1" type="ORF">RSE6_14402</name>
</gene>
<organism evidence="1 2">
    <name type="scientific">Rhynchosporium secalis</name>
    <name type="common">Barley scald fungus</name>
    <dbReference type="NCBI Taxonomy" id="38038"/>
    <lineage>
        <taxon>Eukaryota</taxon>
        <taxon>Fungi</taxon>
        <taxon>Dikarya</taxon>
        <taxon>Ascomycota</taxon>
        <taxon>Pezizomycotina</taxon>
        <taxon>Leotiomycetes</taxon>
        <taxon>Helotiales</taxon>
        <taxon>Ploettnerulaceae</taxon>
        <taxon>Rhynchosporium</taxon>
    </lineage>
</organism>
<dbReference type="PANTHER" id="PTHR10039">
    <property type="entry name" value="AMELOGENIN"/>
    <property type="match status" value="1"/>
</dbReference>
<proteinExistence type="predicted"/>
<accession>A0A1E1MV80</accession>
<dbReference type="Proteomes" id="UP000177625">
    <property type="component" value="Unassembled WGS sequence"/>
</dbReference>
<protein>
    <recommendedName>
        <fullName evidence="3">NWD NACHT-NTPase N-terminal domain-containing protein</fullName>
    </recommendedName>
</protein>
<reference evidence="2" key="1">
    <citation type="submission" date="2016-03" db="EMBL/GenBank/DDBJ databases">
        <authorList>
            <person name="Guldener U."/>
        </authorList>
    </citation>
    <scope>NUCLEOTIDE SEQUENCE [LARGE SCALE GENOMIC DNA]</scope>
</reference>
<name>A0A1E1MV80_RHYSE</name>
<evidence type="ECO:0000313" key="1">
    <source>
        <dbReference type="EMBL" id="CZT52979.1"/>
    </source>
</evidence>
<keyword evidence="2" id="KW-1185">Reference proteome</keyword>
<dbReference type="AlphaFoldDB" id="A0A1E1MV80"/>
<evidence type="ECO:0000313" key="2">
    <source>
        <dbReference type="Proteomes" id="UP000177625"/>
    </source>
</evidence>
<dbReference type="EMBL" id="FJVC01000664">
    <property type="protein sequence ID" value="CZT52979.1"/>
    <property type="molecule type" value="Genomic_DNA"/>
</dbReference>
<sequence length="662" mass="74765">MKEGKPNNDPQCEKQRVLGYRGNPFDTEPALEFRAFLKLKRLVKRCCKANEEYDSATEPCKTLQKQSQEILDYRQRSATSSPQDFTIHKEQTAQTHETGVFGSVLSGVIDTTLHAIPLTALFANVLLSAPVKVHESSSTYFPISSAGHGSKVPDVRVAEPGPTASASLSTALLDLSLASEAPSPTGVEESTQHSLPAEITPRDLWNEALILLGTEGENLREIVREKHSNNWRVSDHIGKLLEETENLQKACEGKAYNFKIGNKAINARDAVGKIVKWLNKFKAVEDTIVQFDQVHAALPWAAFRLLLEPRENLRVLYRNETSDTITSKAVDNLNNCMVKLYAVIIQMISKCHQLFPNSGLRRGLQSFFNPGELVALLVKCEQIEVQADQEASICASSNTRECSLRNREPLEIMQSRFDISQRKLETFLLKMGRKEWLKLLKLISNIPYGDHHRTVTGEQTGGTCEWLLRHKDYVKWREADSSSTLWIRELPLEVLKAFLRQLSIPFDDSDQAQIQKQIKETHDELGQASSRLNMRNCQDLLVQLIRLNARKTLVLDALDKVENTDGLLLVNALDYLVEKTKPKVLKIVISGRPDGNITWKLKSRDCVSITAFDNQDDISKFVKEEIVRNRHPGRSSTTLEERIISNLQEKSQGISVNRIFYV</sequence>
<evidence type="ECO:0008006" key="3">
    <source>
        <dbReference type="Google" id="ProtNLM"/>
    </source>
</evidence>